<name>A0AAP0I2Z9_9MAGN</name>
<dbReference type="AlphaFoldDB" id="A0AAP0I2Z9"/>
<comment type="caution">
    <text evidence="1">The sequence shown here is derived from an EMBL/GenBank/DDBJ whole genome shotgun (WGS) entry which is preliminary data.</text>
</comment>
<organism evidence="1 2">
    <name type="scientific">Stephania cephalantha</name>
    <dbReference type="NCBI Taxonomy" id="152367"/>
    <lineage>
        <taxon>Eukaryota</taxon>
        <taxon>Viridiplantae</taxon>
        <taxon>Streptophyta</taxon>
        <taxon>Embryophyta</taxon>
        <taxon>Tracheophyta</taxon>
        <taxon>Spermatophyta</taxon>
        <taxon>Magnoliopsida</taxon>
        <taxon>Ranunculales</taxon>
        <taxon>Menispermaceae</taxon>
        <taxon>Menispermoideae</taxon>
        <taxon>Cissampelideae</taxon>
        <taxon>Stephania</taxon>
    </lineage>
</organism>
<reference evidence="1 2" key="1">
    <citation type="submission" date="2024-01" db="EMBL/GenBank/DDBJ databases">
        <title>Genome assemblies of Stephania.</title>
        <authorList>
            <person name="Yang L."/>
        </authorList>
    </citation>
    <scope>NUCLEOTIDE SEQUENCE [LARGE SCALE GENOMIC DNA]</scope>
    <source>
        <strain evidence="1">JXDWG</strain>
        <tissue evidence="1">Leaf</tissue>
    </source>
</reference>
<proteinExistence type="predicted"/>
<protein>
    <submittedName>
        <fullName evidence="1">Uncharacterized protein</fullName>
    </submittedName>
</protein>
<sequence length="103" mass="11914">MFQVSYENAISYSLVFIVNSFESFLDNPNLRTSYISKDPDGSNTLSISLTHFNILAILKNDPGMLFDIFLHELVRPIRRTSHLKLYFKLLNLAHQRNTHKLAS</sequence>
<dbReference type="Proteomes" id="UP001419268">
    <property type="component" value="Unassembled WGS sequence"/>
</dbReference>
<accession>A0AAP0I2Z9</accession>
<gene>
    <name evidence="1" type="ORF">Scep_022908</name>
</gene>
<dbReference type="EMBL" id="JBBNAG010000009">
    <property type="protein sequence ID" value="KAK9106064.1"/>
    <property type="molecule type" value="Genomic_DNA"/>
</dbReference>
<evidence type="ECO:0000313" key="2">
    <source>
        <dbReference type="Proteomes" id="UP001419268"/>
    </source>
</evidence>
<evidence type="ECO:0000313" key="1">
    <source>
        <dbReference type="EMBL" id="KAK9106064.1"/>
    </source>
</evidence>
<keyword evidence="2" id="KW-1185">Reference proteome</keyword>